<reference evidence="1 2" key="1">
    <citation type="submission" date="2015-03" db="EMBL/GenBank/DDBJ databases">
        <title>Genome sequence of Pseudoalteromonas aurantia.</title>
        <authorList>
            <person name="Xie B.-B."/>
            <person name="Rong J.-C."/>
            <person name="Qin Q.-L."/>
            <person name="Zhang Y.-Z."/>
        </authorList>
    </citation>
    <scope>NUCLEOTIDE SEQUENCE [LARGE SCALE GENOMIC DNA]</scope>
    <source>
        <strain evidence="1 2">208</strain>
    </source>
</reference>
<evidence type="ECO:0000313" key="2">
    <source>
        <dbReference type="Proteomes" id="UP000615755"/>
    </source>
</evidence>
<dbReference type="Proteomes" id="UP000615755">
    <property type="component" value="Unassembled WGS sequence"/>
</dbReference>
<name>A0ABR9E7T6_9GAMM</name>
<organism evidence="1 2">
    <name type="scientific">Pseudoalteromonas aurantia 208</name>
    <dbReference type="NCBI Taxonomy" id="1314867"/>
    <lineage>
        <taxon>Bacteria</taxon>
        <taxon>Pseudomonadati</taxon>
        <taxon>Pseudomonadota</taxon>
        <taxon>Gammaproteobacteria</taxon>
        <taxon>Alteromonadales</taxon>
        <taxon>Pseudoalteromonadaceae</taxon>
        <taxon>Pseudoalteromonas</taxon>
    </lineage>
</organism>
<dbReference type="InterPro" id="IPR021393">
    <property type="entry name" value="DUF3034"/>
</dbReference>
<dbReference type="Pfam" id="PF11231">
    <property type="entry name" value="DUF3034"/>
    <property type="match status" value="1"/>
</dbReference>
<evidence type="ECO:0000313" key="1">
    <source>
        <dbReference type="EMBL" id="MBE0366305.1"/>
    </source>
</evidence>
<accession>A0ABR9E7T6</accession>
<dbReference type="EMBL" id="AQGV01000009">
    <property type="protein sequence ID" value="MBE0366305.1"/>
    <property type="molecule type" value="Genomic_DNA"/>
</dbReference>
<keyword evidence="2" id="KW-1185">Reference proteome</keyword>
<proteinExistence type="predicted"/>
<comment type="caution">
    <text evidence="1">The sequence shown here is derived from an EMBL/GenBank/DDBJ whole genome shotgun (WGS) entry which is preliminary data.</text>
</comment>
<sequence length="259" mass="28109">MLYAGGKLLATPGVSQLEGSGGGGIVPWAQLSGYATEDEWSLGAFCSGAKLQDYQLDVCGAQVNFFDRLELSVAEQNFTVAVSNRVIEQSVFGAKIRLYGDVIYSDWPQLSVGLMHKSLGDSAIARALGADASQGNDVYFSASKLHLGALYGHNWFWNITARYTQANQIGLLGFGGKYASKRWHIEMSSAVFVAPQLALGFEFREKPHNLGLGESHWRNLFIAWFPMKSLNVTAAWLDLGSIAGVPSQEGLYLSLAGNF</sequence>
<protein>
    <recommendedName>
        <fullName evidence="3">DUF3034 domain-containing protein</fullName>
    </recommendedName>
</protein>
<evidence type="ECO:0008006" key="3">
    <source>
        <dbReference type="Google" id="ProtNLM"/>
    </source>
</evidence>
<gene>
    <name evidence="1" type="ORF">PAUR_a3284</name>
</gene>